<accession>A0A6P6SUV7</accession>
<dbReference type="PANTHER" id="PTHR31900">
    <property type="entry name" value="F-BOX/RNI SUPERFAMILY PROTEIN-RELATED"/>
    <property type="match status" value="1"/>
</dbReference>
<evidence type="ECO:0000313" key="3">
    <source>
        <dbReference type="RefSeq" id="XP_027069804.2"/>
    </source>
</evidence>
<evidence type="ECO:0000313" key="2">
    <source>
        <dbReference type="Proteomes" id="UP001652660"/>
    </source>
</evidence>
<dbReference type="InterPro" id="IPR006566">
    <property type="entry name" value="FBD"/>
</dbReference>
<dbReference type="Proteomes" id="UP001652660">
    <property type="component" value="Chromosome 1c"/>
</dbReference>
<dbReference type="RefSeq" id="XP_027069804.2">
    <property type="nucleotide sequence ID" value="XM_027214003.2"/>
</dbReference>
<proteinExistence type="predicted"/>
<dbReference type="Pfam" id="PF08387">
    <property type="entry name" value="FBD"/>
    <property type="match status" value="1"/>
</dbReference>
<dbReference type="GeneID" id="113695019"/>
<organism evidence="2 3">
    <name type="scientific">Coffea arabica</name>
    <name type="common">Arabian coffee</name>
    <dbReference type="NCBI Taxonomy" id="13443"/>
    <lineage>
        <taxon>Eukaryota</taxon>
        <taxon>Viridiplantae</taxon>
        <taxon>Streptophyta</taxon>
        <taxon>Embryophyta</taxon>
        <taxon>Tracheophyta</taxon>
        <taxon>Spermatophyta</taxon>
        <taxon>Magnoliopsida</taxon>
        <taxon>eudicotyledons</taxon>
        <taxon>Gunneridae</taxon>
        <taxon>Pentapetalae</taxon>
        <taxon>asterids</taxon>
        <taxon>lamiids</taxon>
        <taxon>Gentianales</taxon>
        <taxon>Rubiaceae</taxon>
        <taxon>Ixoroideae</taxon>
        <taxon>Gardenieae complex</taxon>
        <taxon>Bertiereae - Coffeeae clade</taxon>
        <taxon>Coffeeae</taxon>
        <taxon>Coffea</taxon>
    </lineage>
</organism>
<dbReference type="OrthoDB" id="594804at2759"/>
<dbReference type="Pfam" id="PF24758">
    <property type="entry name" value="LRR_At5g56370"/>
    <property type="match status" value="1"/>
</dbReference>
<evidence type="ECO:0000259" key="1">
    <source>
        <dbReference type="PROSITE" id="PS50181"/>
    </source>
</evidence>
<evidence type="ECO:0000313" key="4">
    <source>
        <dbReference type="RefSeq" id="XP_027069873.2"/>
    </source>
</evidence>
<dbReference type="AlphaFoldDB" id="A0A6P6SUV7"/>
<feature type="domain" description="F-box" evidence="1">
    <location>
        <begin position="19"/>
        <end position="66"/>
    </location>
</feature>
<dbReference type="PANTHER" id="PTHR31900:SF27">
    <property type="entry name" value="FBD DOMAIN-CONTAINING PROTEIN"/>
    <property type="match status" value="1"/>
</dbReference>
<dbReference type="InterPro" id="IPR032675">
    <property type="entry name" value="LRR_dom_sf"/>
</dbReference>
<dbReference type="InterPro" id="IPR050232">
    <property type="entry name" value="FBL13/AtMIF1-like"/>
</dbReference>
<dbReference type="RefSeq" id="XP_027069873.2">
    <property type="nucleotide sequence ID" value="XM_027214072.2"/>
</dbReference>
<dbReference type="InterPro" id="IPR036047">
    <property type="entry name" value="F-box-like_dom_sf"/>
</dbReference>
<name>A0A6P6SUV7_COFAR</name>
<dbReference type="InterPro" id="IPR001810">
    <property type="entry name" value="F-box_dom"/>
</dbReference>
<keyword evidence="2" id="KW-1185">Reference proteome</keyword>
<dbReference type="SUPFAM" id="SSF81383">
    <property type="entry name" value="F-box domain"/>
    <property type="match status" value="1"/>
</dbReference>
<dbReference type="Gene3D" id="3.80.10.10">
    <property type="entry name" value="Ribonuclease Inhibitor"/>
    <property type="match status" value="1"/>
</dbReference>
<dbReference type="SMART" id="SM00579">
    <property type="entry name" value="FBD"/>
    <property type="match status" value="1"/>
</dbReference>
<dbReference type="SUPFAM" id="SSF52058">
    <property type="entry name" value="L domain-like"/>
    <property type="match status" value="1"/>
</dbReference>
<gene>
    <name evidence="3 4" type="primary">LOC113695019</name>
</gene>
<dbReference type="Gene3D" id="1.20.1280.50">
    <property type="match status" value="1"/>
</dbReference>
<dbReference type="InterPro" id="IPR055411">
    <property type="entry name" value="LRR_FXL15/At3g58940/PEG3-like"/>
</dbReference>
<dbReference type="PROSITE" id="PS50181">
    <property type="entry name" value="FBOX"/>
    <property type="match status" value="1"/>
</dbReference>
<protein>
    <submittedName>
        <fullName evidence="3 4">F-box/FBD/LRR-repeat protein At5g22660</fullName>
    </submittedName>
</protein>
<dbReference type="Pfam" id="PF00646">
    <property type="entry name" value="F-box"/>
    <property type="match status" value="1"/>
</dbReference>
<reference evidence="3 4" key="2">
    <citation type="submission" date="2025-05" db="UniProtKB">
        <authorList>
            <consortium name="RefSeq"/>
        </authorList>
    </citation>
    <scope>IDENTIFICATION</scope>
    <source>
        <tissue evidence="3 4">Leaves</tissue>
    </source>
</reference>
<sequence>MADPPEKKMLKRIPDGDNIDRLSALPNCVLLRILSRFRTKDAAATSVLCTRWRDLFVSLPDVYLSFRVDGDASDRDRMFSDFVDFANRVIRQRNKASIGKIEVDVMHFVKSYRLAFESLLISAAAALSSCNVQQLHLSVRMDKTTERFSIPIPPGIFSSKTLVSLSVTFEVDWNVPDFVWLPNLKNLYLFEFRLVDEDSIQRLLQGCPLLEQLMLFVQPFSYESESEERIEVEVLHISSPSLKSLLLCWNAKVELEFTVVVQSENLESLFCSLQGQHKVTIDAPNLKSLTVEGHVLEVHINQSLVSIDKAVVQAEFLHNVTNHSDLFLRSQRAFKFLSGLVNVKSLNMSENILKALYFSQPALPTFRNLIKLELIPVYCYSFPRSCILQVLSNLFESSPKLEVLIFSEVFKNYFGEDEEFGSVFLQALPLTFIEHLKVIEMTNFRGEEHEFKLIEYFLKNGKSLKKMALEREAREDWKCVPEDCERILAFKKCSDDCQIVLKKKWDHITCPKFRQLLKLSP</sequence>
<reference evidence="2" key="1">
    <citation type="journal article" date="2025" name="Foods">
        <title>Unveiling the Microbial Signatures of Arabica Coffee Cherries: Insights into Ripeness Specific Diversity, Functional Traits, and Implications for Quality and Safety.</title>
        <authorList>
            <consortium name="RefSeq"/>
            <person name="Tenea G.N."/>
            <person name="Cifuentes V."/>
            <person name="Reyes P."/>
            <person name="Cevallos-Vallejos M."/>
        </authorList>
    </citation>
    <scope>NUCLEOTIDE SEQUENCE [LARGE SCALE GENOMIC DNA]</scope>
</reference>